<keyword evidence="3" id="KW-1185">Reference proteome</keyword>
<proteinExistence type="predicted"/>
<dbReference type="Pfam" id="PF13970">
    <property type="entry name" value="DUF4221"/>
    <property type="match status" value="1"/>
</dbReference>
<dbReference type="AlphaFoldDB" id="A0A0H4PFE7"/>
<evidence type="ECO:0000313" key="2">
    <source>
        <dbReference type="EMBL" id="AKP51528.1"/>
    </source>
</evidence>
<sequence>MKNSFYCIVFALFLACSGQKNGAEGALPPLEITMDTVVIDPGEEILFLNGRLRLSALSEDKKYLYNVNLQEYLIEQINLNSLEFEKNYPFEKEGPNGVGNYVRGFSLISKDKLFISAYPKDNVLDWQGRKLESIDIIEMIKEYEELDEEDRSNKTISLATDGSQFASLISIYRNKTTFFALINRNNKTFKKFAIPGIEKAKNFEPFLDDGESAMGLGTDRYLIKEGGKLILGTGISSELYVMDKDSDSLRHITFNSQLTLTKKAVPILLR</sequence>
<name>A0A0H4PFE7_9BACT</name>
<reference evidence="2 3" key="1">
    <citation type="submission" date="2015-07" db="EMBL/GenBank/DDBJ databases">
        <authorList>
            <person name="Kim K.M."/>
        </authorList>
    </citation>
    <scope>NUCLEOTIDE SEQUENCE [LARGE SCALE GENOMIC DNA]</scope>
    <source>
        <strain evidence="2 3">KCTC 12363</strain>
    </source>
</reference>
<accession>A0A0H4PFE7</accession>
<feature type="signal peptide" evidence="1">
    <location>
        <begin position="1"/>
        <end position="22"/>
    </location>
</feature>
<protein>
    <recommendedName>
        <fullName evidence="4">Lipoprotein</fullName>
    </recommendedName>
</protein>
<dbReference type="InterPro" id="IPR025316">
    <property type="entry name" value="DUF4221"/>
</dbReference>
<evidence type="ECO:0008006" key="4">
    <source>
        <dbReference type="Google" id="ProtNLM"/>
    </source>
</evidence>
<evidence type="ECO:0000313" key="3">
    <source>
        <dbReference type="Proteomes" id="UP000036520"/>
    </source>
</evidence>
<dbReference type="KEGG" id="camu:CA2015_2105"/>
<organism evidence="2 3">
    <name type="scientific">Cyclobacterium amurskyense</name>
    <dbReference type="NCBI Taxonomy" id="320787"/>
    <lineage>
        <taxon>Bacteria</taxon>
        <taxon>Pseudomonadati</taxon>
        <taxon>Bacteroidota</taxon>
        <taxon>Cytophagia</taxon>
        <taxon>Cytophagales</taxon>
        <taxon>Cyclobacteriaceae</taxon>
        <taxon>Cyclobacterium</taxon>
    </lineage>
</organism>
<keyword evidence="1" id="KW-0732">Signal</keyword>
<dbReference type="Proteomes" id="UP000036520">
    <property type="component" value="Chromosome"/>
</dbReference>
<dbReference type="PROSITE" id="PS51257">
    <property type="entry name" value="PROKAR_LIPOPROTEIN"/>
    <property type="match status" value="1"/>
</dbReference>
<dbReference type="EMBL" id="CP012040">
    <property type="protein sequence ID" value="AKP51528.1"/>
    <property type="molecule type" value="Genomic_DNA"/>
</dbReference>
<feature type="chain" id="PRO_5005208060" description="Lipoprotein" evidence="1">
    <location>
        <begin position="23"/>
        <end position="270"/>
    </location>
</feature>
<evidence type="ECO:0000256" key="1">
    <source>
        <dbReference type="SAM" id="SignalP"/>
    </source>
</evidence>
<dbReference type="RefSeq" id="WP_048641853.1">
    <property type="nucleotide sequence ID" value="NZ_CP012040.1"/>
</dbReference>
<gene>
    <name evidence="2" type="ORF">CA2015_2105</name>
</gene>